<dbReference type="PANTHER" id="PTHR24264">
    <property type="entry name" value="TRYPSIN-RELATED"/>
    <property type="match status" value="1"/>
</dbReference>
<dbReference type="FunFam" id="3.40.140.10:FF:000008">
    <property type="entry name" value="Cytidine deaminase"/>
    <property type="match status" value="1"/>
</dbReference>
<protein>
    <recommendedName>
        <fullName evidence="13">Cytidine aminohydrolase</fullName>
        <ecNumber evidence="15">3.4.21.4</ecNumber>
        <ecNumber evidence="5">3.5.4.5</ecNumber>
    </recommendedName>
</protein>
<feature type="binding site" evidence="19">
    <location>
        <position position="382"/>
    </location>
    <ligand>
        <name>Zn(2+)</name>
        <dbReference type="ChEBI" id="CHEBI:29105"/>
        <note>catalytic</note>
    </ligand>
</feature>
<dbReference type="GO" id="GO:0055086">
    <property type="term" value="P:nucleobase-containing small molecule metabolic process"/>
    <property type="evidence" value="ECO:0007669"/>
    <property type="project" value="UniProtKB-ARBA"/>
</dbReference>
<reference evidence="24 25" key="1">
    <citation type="submission" date="2024-04" db="EMBL/GenBank/DDBJ databases">
        <authorList>
            <person name="Waldvogel A.-M."/>
            <person name="Schoenle A."/>
        </authorList>
    </citation>
    <scope>NUCLEOTIDE SEQUENCE [LARGE SCALE GENOMIC DNA]</scope>
</reference>
<evidence type="ECO:0000256" key="4">
    <source>
        <dbReference type="ARBA" id="ARBA00006576"/>
    </source>
</evidence>
<dbReference type="GO" id="GO:0072527">
    <property type="term" value="P:pyrimidine-containing compound metabolic process"/>
    <property type="evidence" value="ECO:0007669"/>
    <property type="project" value="UniProtKB-ARBA"/>
</dbReference>
<keyword evidence="8 21" id="KW-0732">Signal</keyword>
<gene>
    <name evidence="24" type="ORF">KC01_LOCUS35335</name>
</gene>
<evidence type="ECO:0000256" key="18">
    <source>
        <dbReference type="PIRSR" id="PIRSR606262-2"/>
    </source>
</evidence>
<evidence type="ECO:0000256" key="9">
    <source>
        <dbReference type="ARBA" id="ARBA00022801"/>
    </source>
</evidence>
<evidence type="ECO:0000256" key="13">
    <source>
        <dbReference type="ARBA" id="ARBA00032005"/>
    </source>
</evidence>
<dbReference type="Pfam" id="PF00383">
    <property type="entry name" value="dCMP_cyt_deam_1"/>
    <property type="match status" value="1"/>
</dbReference>
<feature type="signal peptide" evidence="21">
    <location>
        <begin position="1"/>
        <end position="46"/>
    </location>
</feature>
<proteinExistence type="inferred from homology"/>
<evidence type="ECO:0000256" key="21">
    <source>
        <dbReference type="SAM" id="SignalP"/>
    </source>
</evidence>
<dbReference type="GO" id="GO:0004252">
    <property type="term" value="F:serine-type endopeptidase activity"/>
    <property type="evidence" value="ECO:0007669"/>
    <property type="project" value="UniProtKB-EC"/>
</dbReference>
<dbReference type="EC" id="3.5.4.5" evidence="5"/>
<dbReference type="InterPro" id="IPR002125">
    <property type="entry name" value="CMP_dCMP_dom"/>
</dbReference>
<dbReference type="SUPFAM" id="SSF50494">
    <property type="entry name" value="Trypsin-like serine proteases"/>
    <property type="match status" value="1"/>
</dbReference>
<feature type="region of interest" description="Disordered" evidence="20">
    <location>
        <begin position="1"/>
        <end position="20"/>
    </location>
</feature>
<keyword evidence="25" id="KW-1185">Reference proteome</keyword>
<feature type="domain" description="Peptidase S1" evidence="22">
    <location>
        <begin position="53"/>
        <end position="276"/>
    </location>
</feature>
<comment type="catalytic activity">
    <reaction evidence="16">
        <text>cytidine + H2O + H(+) = uridine + NH4(+)</text>
        <dbReference type="Rhea" id="RHEA:16069"/>
        <dbReference type="ChEBI" id="CHEBI:15377"/>
        <dbReference type="ChEBI" id="CHEBI:15378"/>
        <dbReference type="ChEBI" id="CHEBI:16704"/>
        <dbReference type="ChEBI" id="CHEBI:17562"/>
        <dbReference type="ChEBI" id="CHEBI:28938"/>
        <dbReference type="EC" id="3.5.4.5"/>
    </reaction>
</comment>
<feature type="binding site" evidence="19">
    <location>
        <position position="385"/>
    </location>
    <ligand>
        <name>Zn(2+)</name>
        <dbReference type="ChEBI" id="CHEBI:29105"/>
        <note>catalytic</note>
    </ligand>
</feature>
<dbReference type="InterPro" id="IPR050127">
    <property type="entry name" value="Serine_Proteases_S1"/>
</dbReference>
<dbReference type="PANTHER" id="PTHR24264:SF58">
    <property type="entry name" value="SI:DKEY-33M11.8-RELATED"/>
    <property type="match status" value="1"/>
</dbReference>
<dbReference type="PROSITE" id="PS50240">
    <property type="entry name" value="TRYPSIN_DOM"/>
    <property type="match status" value="1"/>
</dbReference>
<dbReference type="GO" id="GO:0006508">
    <property type="term" value="P:proteolysis"/>
    <property type="evidence" value="ECO:0007669"/>
    <property type="project" value="UniProtKB-KW"/>
</dbReference>
<dbReference type="CDD" id="cd01283">
    <property type="entry name" value="cytidine_deaminase"/>
    <property type="match status" value="1"/>
</dbReference>
<dbReference type="NCBIfam" id="TIGR01354">
    <property type="entry name" value="cyt_deam_tetra"/>
    <property type="match status" value="1"/>
</dbReference>
<evidence type="ECO:0000256" key="15">
    <source>
        <dbReference type="ARBA" id="ARBA00038868"/>
    </source>
</evidence>
<dbReference type="PROSITE" id="PS51747">
    <property type="entry name" value="CYT_DCMP_DEAMINASES_2"/>
    <property type="match status" value="1"/>
</dbReference>
<comment type="subcellular location">
    <subcellularLocation>
        <location evidence="3">Secreted</location>
        <location evidence="3">Extracellular space</location>
    </subcellularLocation>
</comment>
<comment type="similarity">
    <text evidence="4">Belongs to the cytidine and deoxycytidylate deaminase family.</text>
</comment>
<feature type="binding site" evidence="19">
    <location>
        <position position="348"/>
    </location>
    <ligand>
        <name>Zn(2+)</name>
        <dbReference type="ChEBI" id="CHEBI:29105"/>
        <note>catalytic</note>
    </ligand>
</feature>
<evidence type="ECO:0000256" key="20">
    <source>
        <dbReference type="SAM" id="MobiDB-lite"/>
    </source>
</evidence>
<keyword evidence="10" id="KW-0720">Serine protease</keyword>
<evidence type="ECO:0000256" key="5">
    <source>
        <dbReference type="ARBA" id="ARBA00012783"/>
    </source>
</evidence>
<dbReference type="GO" id="GO:0008270">
    <property type="term" value="F:zinc ion binding"/>
    <property type="evidence" value="ECO:0007669"/>
    <property type="project" value="InterPro"/>
</dbReference>
<dbReference type="Pfam" id="PF00089">
    <property type="entry name" value="Trypsin"/>
    <property type="match status" value="1"/>
</dbReference>
<dbReference type="NCBIfam" id="NF004064">
    <property type="entry name" value="PRK05578.1"/>
    <property type="match status" value="1"/>
</dbReference>
<sequence>MGASVRQSVRVSARGPTERPVTNTMKTSNVCLLSLLLLLVVNRNDAKSEEDRIIGGQEVVKNSIGSQASLQIWGQHYCGGTLVDEWWVASAAHCWRPIQIITVVLGEHNLFESERTEQTFRVSLTIKHFNYNPRTFDSDIMLIKLDRPAKLTYAVSLVPLPQGDQPLLDDTKCVVSGWGVTTVWSYSLSPVLRSVQIEYIENCWWYYYFRVTPNMMCAGTRYGGKDSCQGDSGGPLICNGTLRGIVSWGIGCAWSYYPGVYTKVDKFMEWIILTTNMEGVNRLEVGQRTDEPVTEDELKNLICEANKVKTNAYCPYSQFRVGAALLTTDNQLFTGCNVENACYNLGICAERNAMSKAVSEGCRSFRAVVISSDLSEQFISPCGGCRQFMREFGADWEVFLTKTDGSYLRMTVEELLPVSFGPEDLCMNKLQLQNGH</sequence>
<dbReference type="InterPro" id="IPR006262">
    <property type="entry name" value="Cyt_deam_tetra"/>
</dbReference>
<evidence type="ECO:0000256" key="1">
    <source>
        <dbReference type="ARBA" id="ARBA00001947"/>
    </source>
</evidence>
<keyword evidence="7 19" id="KW-0479">Metal-binding</keyword>
<name>A0AAV2M550_KNICA</name>
<evidence type="ECO:0000256" key="12">
    <source>
        <dbReference type="ARBA" id="ARBA00023157"/>
    </source>
</evidence>
<evidence type="ECO:0000259" key="23">
    <source>
        <dbReference type="PROSITE" id="PS51747"/>
    </source>
</evidence>
<feature type="active site" description="Proton donor" evidence="17">
    <location>
        <position position="350"/>
    </location>
</feature>
<dbReference type="FunFam" id="2.40.10.10:FF:000120">
    <property type="entry name" value="Putative serine protease"/>
    <property type="match status" value="1"/>
</dbReference>
<dbReference type="CDD" id="cd00190">
    <property type="entry name" value="Tryp_SPc"/>
    <property type="match status" value="1"/>
</dbReference>
<keyword evidence="12" id="KW-1015">Disulfide bond</keyword>
<dbReference type="SUPFAM" id="SSF53927">
    <property type="entry name" value="Cytidine deaminase-like"/>
    <property type="match status" value="1"/>
</dbReference>
<keyword evidence="6" id="KW-0645">Protease</keyword>
<evidence type="ECO:0000313" key="25">
    <source>
        <dbReference type="Proteomes" id="UP001497482"/>
    </source>
</evidence>
<dbReference type="GO" id="GO:0005615">
    <property type="term" value="C:extracellular space"/>
    <property type="evidence" value="ECO:0007669"/>
    <property type="project" value="TreeGrafter"/>
</dbReference>
<evidence type="ECO:0000259" key="22">
    <source>
        <dbReference type="PROSITE" id="PS50240"/>
    </source>
</evidence>
<dbReference type="InterPro" id="IPR033116">
    <property type="entry name" value="TRYPSIN_SER"/>
</dbReference>
<dbReference type="InterPro" id="IPR001314">
    <property type="entry name" value="Peptidase_S1A"/>
</dbReference>
<dbReference type="AlphaFoldDB" id="A0AAV2M550"/>
<dbReference type="InterPro" id="IPR043504">
    <property type="entry name" value="Peptidase_S1_PA_chymotrypsin"/>
</dbReference>
<dbReference type="Proteomes" id="UP001497482">
    <property type="component" value="Chromosome 6"/>
</dbReference>
<evidence type="ECO:0000256" key="16">
    <source>
        <dbReference type="ARBA" id="ARBA00049558"/>
    </source>
</evidence>
<feature type="domain" description="CMP/dCMP-type deaminase" evidence="23">
    <location>
        <begin position="296"/>
        <end position="423"/>
    </location>
</feature>
<evidence type="ECO:0000256" key="6">
    <source>
        <dbReference type="ARBA" id="ARBA00022670"/>
    </source>
</evidence>
<evidence type="ECO:0000256" key="19">
    <source>
        <dbReference type="PIRSR" id="PIRSR606262-3"/>
    </source>
</evidence>
<dbReference type="PROSITE" id="PS00135">
    <property type="entry name" value="TRYPSIN_SER"/>
    <property type="match status" value="1"/>
</dbReference>
<accession>A0AAV2M550</accession>
<dbReference type="EC" id="3.4.21.4" evidence="15"/>
<dbReference type="InterPro" id="IPR001254">
    <property type="entry name" value="Trypsin_dom"/>
</dbReference>
<dbReference type="SMART" id="SM00020">
    <property type="entry name" value="Tryp_SPc"/>
    <property type="match status" value="1"/>
</dbReference>
<feature type="compositionally biased region" description="Polar residues" evidence="20">
    <location>
        <begin position="1"/>
        <end position="10"/>
    </location>
</feature>
<dbReference type="InterPro" id="IPR016192">
    <property type="entry name" value="APOBEC/CMP_deaminase_Zn-bd"/>
</dbReference>
<evidence type="ECO:0000256" key="11">
    <source>
        <dbReference type="ARBA" id="ARBA00022833"/>
    </source>
</evidence>
<feature type="binding site" evidence="18">
    <location>
        <begin position="337"/>
        <end position="343"/>
    </location>
    <ligand>
        <name>substrate</name>
    </ligand>
</feature>
<keyword evidence="11 19" id="KW-0862">Zinc</keyword>
<evidence type="ECO:0000256" key="7">
    <source>
        <dbReference type="ARBA" id="ARBA00022723"/>
    </source>
</evidence>
<evidence type="ECO:0000256" key="14">
    <source>
        <dbReference type="ARBA" id="ARBA00036320"/>
    </source>
</evidence>
<comment type="cofactor">
    <cofactor evidence="1 19">
        <name>Zn(2+)</name>
        <dbReference type="ChEBI" id="CHEBI:29105"/>
    </cofactor>
</comment>
<evidence type="ECO:0000256" key="17">
    <source>
        <dbReference type="PIRSR" id="PIRSR606262-1"/>
    </source>
</evidence>
<dbReference type="PRINTS" id="PR00722">
    <property type="entry name" value="CHYMOTRYPSIN"/>
</dbReference>
<dbReference type="Gene3D" id="3.40.140.10">
    <property type="entry name" value="Cytidine Deaminase, domain 2"/>
    <property type="match status" value="1"/>
</dbReference>
<evidence type="ECO:0000256" key="10">
    <source>
        <dbReference type="ARBA" id="ARBA00022825"/>
    </source>
</evidence>
<dbReference type="Gene3D" id="2.40.10.10">
    <property type="entry name" value="Trypsin-like serine proteases"/>
    <property type="match status" value="1"/>
</dbReference>
<comment type="function">
    <text evidence="2">This enzyme scavenges exogenous and endogenous cytidine and 2'-deoxycytidine for UMP synthesis.</text>
</comment>
<dbReference type="InterPro" id="IPR016193">
    <property type="entry name" value="Cytidine_deaminase-like"/>
</dbReference>
<feature type="chain" id="PRO_5043662802" description="Cytidine aminohydrolase" evidence="21">
    <location>
        <begin position="47"/>
        <end position="436"/>
    </location>
</feature>
<evidence type="ECO:0000256" key="3">
    <source>
        <dbReference type="ARBA" id="ARBA00004239"/>
    </source>
</evidence>
<dbReference type="EMBL" id="OZ035828">
    <property type="protein sequence ID" value="CAL1608395.1"/>
    <property type="molecule type" value="Genomic_DNA"/>
</dbReference>
<keyword evidence="9" id="KW-0378">Hydrolase</keyword>
<dbReference type="InterPro" id="IPR009003">
    <property type="entry name" value="Peptidase_S1_PA"/>
</dbReference>
<dbReference type="GO" id="GO:0004126">
    <property type="term" value="F:cytidine deaminase activity"/>
    <property type="evidence" value="ECO:0007669"/>
    <property type="project" value="UniProtKB-EC"/>
</dbReference>
<evidence type="ECO:0000256" key="2">
    <source>
        <dbReference type="ARBA" id="ARBA00003949"/>
    </source>
</evidence>
<evidence type="ECO:0000313" key="24">
    <source>
        <dbReference type="EMBL" id="CAL1608395.1"/>
    </source>
</evidence>
<organism evidence="24 25">
    <name type="scientific">Knipowitschia caucasica</name>
    <name type="common">Caucasian dwarf goby</name>
    <name type="synonym">Pomatoschistus caucasicus</name>
    <dbReference type="NCBI Taxonomy" id="637954"/>
    <lineage>
        <taxon>Eukaryota</taxon>
        <taxon>Metazoa</taxon>
        <taxon>Chordata</taxon>
        <taxon>Craniata</taxon>
        <taxon>Vertebrata</taxon>
        <taxon>Euteleostomi</taxon>
        <taxon>Actinopterygii</taxon>
        <taxon>Neopterygii</taxon>
        <taxon>Teleostei</taxon>
        <taxon>Neoteleostei</taxon>
        <taxon>Acanthomorphata</taxon>
        <taxon>Gobiaria</taxon>
        <taxon>Gobiiformes</taxon>
        <taxon>Gobioidei</taxon>
        <taxon>Gobiidae</taxon>
        <taxon>Gobiinae</taxon>
        <taxon>Knipowitschia</taxon>
    </lineage>
</organism>
<evidence type="ECO:0000256" key="8">
    <source>
        <dbReference type="ARBA" id="ARBA00022729"/>
    </source>
</evidence>
<dbReference type="PROSITE" id="PS00903">
    <property type="entry name" value="CYT_DCMP_DEAMINASES_1"/>
    <property type="match status" value="1"/>
</dbReference>
<comment type="catalytic activity">
    <reaction evidence="14">
        <text>Preferential cleavage: Arg-|-Xaa, Lys-|-Xaa.</text>
        <dbReference type="EC" id="3.4.21.4"/>
    </reaction>
</comment>